<proteinExistence type="predicted"/>
<reference evidence="1" key="1">
    <citation type="journal article" date="2020" name="Nature">
        <title>Giant virus diversity and host interactions through global metagenomics.</title>
        <authorList>
            <person name="Schulz F."/>
            <person name="Roux S."/>
            <person name="Paez-Espino D."/>
            <person name="Jungbluth S."/>
            <person name="Walsh D.A."/>
            <person name="Denef V.J."/>
            <person name="McMahon K.D."/>
            <person name="Konstantinidis K.T."/>
            <person name="Eloe-Fadrosh E.A."/>
            <person name="Kyrpides N.C."/>
            <person name="Woyke T."/>
        </authorList>
    </citation>
    <scope>NUCLEOTIDE SEQUENCE</scope>
    <source>
        <strain evidence="1">GVMAG-S-1102244-55</strain>
    </source>
</reference>
<accession>A0A6C0KAM6</accession>
<dbReference type="AlphaFoldDB" id="A0A6C0KAM6"/>
<dbReference type="EMBL" id="MN740848">
    <property type="protein sequence ID" value="QHU15062.1"/>
    <property type="molecule type" value="Genomic_DNA"/>
</dbReference>
<organism evidence="1">
    <name type="scientific">viral metagenome</name>
    <dbReference type="NCBI Taxonomy" id="1070528"/>
    <lineage>
        <taxon>unclassified sequences</taxon>
        <taxon>metagenomes</taxon>
        <taxon>organismal metagenomes</taxon>
    </lineage>
</organism>
<protein>
    <submittedName>
        <fullName evidence="1">Uncharacterized protein</fullName>
    </submittedName>
</protein>
<sequence>MNDQQLYDMCFMGLEKNLYGFGTKRITIKIPGTICDTFAVSGFGYKTEDQTKYIGIRLWIDQGDHTMRTPYIKGKPILQHFAELVNNYESKLRPRGAMVSV</sequence>
<evidence type="ECO:0000313" key="1">
    <source>
        <dbReference type="EMBL" id="QHU15062.1"/>
    </source>
</evidence>
<name>A0A6C0KAM6_9ZZZZ</name>